<dbReference type="AlphaFoldDB" id="A0A178UY60"/>
<reference evidence="6" key="2">
    <citation type="submission" date="2016-03" db="EMBL/GenBank/DDBJ databases">
        <title>Full-length assembly of Arabidopsis thaliana Ler reveals the complement of translocations and inversions.</title>
        <authorList>
            <person name="Zapata L."/>
            <person name="Schneeberger K."/>
            <person name="Ossowski S."/>
        </authorList>
    </citation>
    <scope>NUCLEOTIDE SEQUENCE [LARGE SCALE GENOMIC DNA]</scope>
    <source>
        <tissue evidence="6">Leaf</tissue>
    </source>
</reference>
<feature type="compositionally biased region" description="Basic and acidic residues" evidence="3">
    <location>
        <begin position="274"/>
        <end position="286"/>
    </location>
</feature>
<organism evidence="6 7">
    <name type="scientific">Arabidopsis thaliana</name>
    <name type="common">Mouse-ear cress</name>
    <dbReference type="NCBI Taxonomy" id="3702"/>
    <lineage>
        <taxon>Eukaryota</taxon>
        <taxon>Viridiplantae</taxon>
        <taxon>Streptophyta</taxon>
        <taxon>Embryophyta</taxon>
        <taxon>Tracheophyta</taxon>
        <taxon>Spermatophyta</taxon>
        <taxon>Magnoliopsida</taxon>
        <taxon>eudicotyledons</taxon>
        <taxon>Gunneridae</taxon>
        <taxon>Pentapetalae</taxon>
        <taxon>rosids</taxon>
        <taxon>malvids</taxon>
        <taxon>Brassicales</taxon>
        <taxon>Brassicaceae</taxon>
        <taxon>Camelineae</taxon>
        <taxon>Arabidopsis</taxon>
    </lineage>
</organism>
<reference evidence="5 8" key="3">
    <citation type="submission" date="2020-09" db="EMBL/GenBank/DDBJ databases">
        <authorList>
            <person name="Ashkenazy H."/>
        </authorList>
    </citation>
    <scope>NUCLEOTIDE SEQUENCE [LARGE SCALE GENOMIC DNA]</scope>
    <source>
        <strain evidence="8">cv. Cdm-0</strain>
    </source>
</reference>
<dbReference type="Pfam" id="PF01985">
    <property type="entry name" value="CRS1_YhbY"/>
    <property type="match status" value="1"/>
</dbReference>
<dbReference type="SMART" id="SM01103">
    <property type="entry name" value="CRS1_YhbY"/>
    <property type="match status" value="1"/>
</dbReference>
<reference evidence="7" key="1">
    <citation type="journal article" date="2016" name="Proc. Natl. Acad. Sci. U.S.A.">
        <title>Chromosome-level assembly of Arabidopsis thaliana Ler reveals the extent of translocation and inversion polymorphisms.</title>
        <authorList>
            <person name="Zapata L."/>
            <person name="Ding J."/>
            <person name="Willing E.M."/>
            <person name="Hartwig B."/>
            <person name="Bezdan D."/>
            <person name="Jiao W.B."/>
            <person name="Patel V."/>
            <person name="Velikkakam James G."/>
            <person name="Koornneef M."/>
            <person name="Ossowski S."/>
            <person name="Schneeberger K."/>
        </authorList>
    </citation>
    <scope>NUCLEOTIDE SEQUENCE [LARGE SCALE GENOMIC DNA]</scope>
    <source>
        <strain evidence="7">cv. Landsberg erecta</strain>
    </source>
</reference>
<dbReference type="PROSITE" id="PS51295">
    <property type="entry name" value="CRM"/>
    <property type="match status" value="1"/>
</dbReference>
<evidence type="ECO:0000256" key="2">
    <source>
        <dbReference type="PROSITE-ProRule" id="PRU00626"/>
    </source>
</evidence>
<name>A0A178UY60_ARATH</name>
<dbReference type="GO" id="GO:0003723">
    <property type="term" value="F:RNA binding"/>
    <property type="evidence" value="ECO:0007669"/>
    <property type="project" value="UniProtKB-UniRule"/>
</dbReference>
<dbReference type="Proteomes" id="UP000078284">
    <property type="component" value="Chromosome 4"/>
</dbReference>
<feature type="compositionally biased region" description="Basic and acidic residues" evidence="3">
    <location>
        <begin position="131"/>
        <end position="141"/>
    </location>
</feature>
<evidence type="ECO:0000313" key="5">
    <source>
        <dbReference type="EMBL" id="CAD5330360.1"/>
    </source>
</evidence>
<accession>A0A178UY60</accession>
<dbReference type="SUPFAM" id="SSF75471">
    <property type="entry name" value="YhbY-like"/>
    <property type="match status" value="1"/>
</dbReference>
<feature type="compositionally biased region" description="Basic and acidic residues" evidence="3">
    <location>
        <begin position="245"/>
        <end position="258"/>
    </location>
</feature>
<protein>
    <submittedName>
        <fullName evidence="5">(thale cress) hypothetical protein</fullName>
    </submittedName>
</protein>
<evidence type="ECO:0000256" key="1">
    <source>
        <dbReference type="ARBA" id="ARBA00022884"/>
    </source>
</evidence>
<evidence type="ECO:0000256" key="3">
    <source>
        <dbReference type="SAM" id="MobiDB-lite"/>
    </source>
</evidence>
<evidence type="ECO:0000313" key="6">
    <source>
        <dbReference type="EMBL" id="OAO98909.1"/>
    </source>
</evidence>
<feature type="domain" description="CRM" evidence="4">
    <location>
        <begin position="151"/>
        <end position="250"/>
    </location>
</feature>
<evidence type="ECO:0000313" key="8">
    <source>
        <dbReference type="Proteomes" id="UP000516314"/>
    </source>
</evidence>
<dbReference type="Proteomes" id="UP000516314">
    <property type="component" value="Chromosome 4"/>
</dbReference>
<dbReference type="FunFam" id="3.30.110.60:FF:000004">
    <property type="entry name" value="RNA-binding CRS1 / YhbY (CRM) domain protein"/>
    <property type="match status" value="1"/>
</dbReference>
<gene>
    <name evidence="6" type="ordered locus">AXX17_At4g44390</name>
    <name evidence="5" type="ORF">AT9943_LOCUS17900</name>
</gene>
<evidence type="ECO:0000313" key="7">
    <source>
        <dbReference type="Proteomes" id="UP000078284"/>
    </source>
</evidence>
<dbReference type="PANTHER" id="PTHR47714">
    <property type="entry name" value="CRS1/YHBY DOMAIN CONTAINING PROTEIN, EXPRESSED"/>
    <property type="match status" value="1"/>
</dbReference>
<evidence type="ECO:0000259" key="4">
    <source>
        <dbReference type="PROSITE" id="PS51295"/>
    </source>
</evidence>
<feature type="region of interest" description="Disordered" evidence="3">
    <location>
        <begin position="244"/>
        <end position="296"/>
    </location>
</feature>
<feature type="compositionally biased region" description="Acidic residues" evidence="3">
    <location>
        <begin position="77"/>
        <end position="109"/>
    </location>
</feature>
<proteinExistence type="predicted"/>
<sequence>MERVTASASCSSTHLIHNLLRHPKPPSPVFLFLRPFCFSASVSQSNHRNKPRFQSFSSKPLPCHSASLVVKSFSSIDEPDLEEDEESEDEDFSAEEYEYEDEEEEDEQDSGVVVSVRGIEDSEASEEISEIGDKEEKTENTKKKKSRGSALKLSIKEKKELASYAHSLGDKLKCQLVGKSGVTDSVVFSFLETLEKNELLKVKIRKTSPDELEDAVQHLEEATGSVAVGQIGRTVILYRPSPTKMKAEAKKKEVERMSITRRQKYANTRPTKPFRREYSERPDGRGRRGGSRVPTA</sequence>
<dbReference type="InterPro" id="IPR035920">
    <property type="entry name" value="YhbY-like_sf"/>
</dbReference>
<dbReference type="Gene3D" id="3.30.110.60">
    <property type="entry name" value="YhbY-like"/>
    <property type="match status" value="1"/>
</dbReference>
<feature type="region of interest" description="Disordered" evidence="3">
    <location>
        <begin position="74"/>
        <end position="149"/>
    </location>
</feature>
<dbReference type="ExpressionAtlas" id="A0A178UY60">
    <property type="expression patterns" value="baseline and differential"/>
</dbReference>
<dbReference type="InterPro" id="IPR001890">
    <property type="entry name" value="RNA-binding_CRM"/>
</dbReference>
<dbReference type="EMBL" id="LUHQ01000004">
    <property type="protein sequence ID" value="OAO98909.1"/>
    <property type="molecule type" value="Genomic_DNA"/>
</dbReference>
<dbReference type="PANTHER" id="PTHR47714:SF1">
    <property type="entry name" value="RNA-BINDING CRS1 _ YHBY (CRM) DOMAIN PROTEIN"/>
    <property type="match status" value="1"/>
</dbReference>
<dbReference type="EMBL" id="LR881469">
    <property type="protein sequence ID" value="CAD5330360.1"/>
    <property type="molecule type" value="Genomic_DNA"/>
</dbReference>
<feature type="compositionally biased region" description="Acidic residues" evidence="3">
    <location>
        <begin position="121"/>
        <end position="130"/>
    </location>
</feature>
<keyword evidence="1 2" id="KW-0694">RNA-binding</keyword>